<feature type="domain" description="Reverse transcriptase RNase H-like" evidence="7">
    <location>
        <begin position="95"/>
        <end position="187"/>
    </location>
</feature>
<dbReference type="SUPFAM" id="SSF56672">
    <property type="entry name" value="DNA/RNA polymerases"/>
    <property type="match status" value="1"/>
</dbReference>
<keyword evidence="3" id="KW-0540">Nuclease</keyword>
<evidence type="ECO:0000256" key="6">
    <source>
        <dbReference type="ARBA" id="ARBA00022918"/>
    </source>
</evidence>
<keyword evidence="2" id="KW-0548">Nucleotidyltransferase</keyword>
<keyword evidence="6" id="KW-0695">RNA-directed DNA polymerase</keyword>
<dbReference type="InterPro" id="IPR043502">
    <property type="entry name" value="DNA/RNA_pol_sf"/>
</dbReference>
<keyword evidence="1" id="KW-0808">Transferase</keyword>
<dbReference type="GO" id="GO:0004519">
    <property type="term" value="F:endonuclease activity"/>
    <property type="evidence" value="ECO:0007669"/>
    <property type="project" value="UniProtKB-KW"/>
</dbReference>
<evidence type="ECO:0000256" key="1">
    <source>
        <dbReference type="ARBA" id="ARBA00022679"/>
    </source>
</evidence>
<dbReference type="InterPro" id="IPR050951">
    <property type="entry name" value="Retrovirus_Pol_polyprotein"/>
</dbReference>
<dbReference type="Pfam" id="PF17917">
    <property type="entry name" value="RT_RNaseH"/>
    <property type="match status" value="1"/>
</dbReference>
<evidence type="ECO:0000256" key="2">
    <source>
        <dbReference type="ARBA" id="ARBA00022695"/>
    </source>
</evidence>
<dbReference type="Proteomes" id="UP000765509">
    <property type="component" value="Unassembled WGS sequence"/>
</dbReference>
<dbReference type="AlphaFoldDB" id="A0A9Q3EH80"/>
<keyword evidence="4" id="KW-0255">Endonuclease</keyword>
<dbReference type="EMBL" id="AVOT02028643">
    <property type="protein sequence ID" value="MBW0521193.1"/>
    <property type="molecule type" value="Genomic_DNA"/>
</dbReference>
<dbReference type="GO" id="GO:0003964">
    <property type="term" value="F:RNA-directed DNA polymerase activity"/>
    <property type="evidence" value="ECO:0007669"/>
    <property type="project" value="UniProtKB-KW"/>
</dbReference>
<dbReference type="GO" id="GO:0016787">
    <property type="term" value="F:hydrolase activity"/>
    <property type="evidence" value="ECO:0007669"/>
    <property type="project" value="UniProtKB-KW"/>
</dbReference>
<dbReference type="PANTHER" id="PTHR37984:SF5">
    <property type="entry name" value="PROTEIN NYNRIN-LIKE"/>
    <property type="match status" value="1"/>
</dbReference>
<gene>
    <name evidence="8" type="ORF">O181_060908</name>
</gene>
<evidence type="ECO:0000313" key="8">
    <source>
        <dbReference type="EMBL" id="MBW0521193.1"/>
    </source>
</evidence>
<dbReference type="InterPro" id="IPR041373">
    <property type="entry name" value="RT_RNaseH"/>
</dbReference>
<dbReference type="PANTHER" id="PTHR37984">
    <property type="entry name" value="PROTEIN CBG26694"/>
    <property type="match status" value="1"/>
</dbReference>
<dbReference type="InterPro" id="IPR043128">
    <property type="entry name" value="Rev_trsase/Diguanyl_cyclase"/>
</dbReference>
<organism evidence="8 9">
    <name type="scientific">Austropuccinia psidii MF-1</name>
    <dbReference type="NCBI Taxonomy" id="1389203"/>
    <lineage>
        <taxon>Eukaryota</taxon>
        <taxon>Fungi</taxon>
        <taxon>Dikarya</taxon>
        <taxon>Basidiomycota</taxon>
        <taxon>Pucciniomycotina</taxon>
        <taxon>Pucciniomycetes</taxon>
        <taxon>Pucciniales</taxon>
        <taxon>Sphaerophragmiaceae</taxon>
        <taxon>Austropuccinia</taxon>
    </lineage>
</organism>
<proteinExistence type="predicted"/>
<evidence type="ECO:0000259" key="7">
    <source>
        <dbReference type="Pfam" id="PF17917"/>
    </source>
</evidence>
<protein>
    <recommendedName>
        <fullName evidence="7">Reverse transcriptase RNase H-like domain-containing protein</fullName>
    </recommendedName>
</protein>
<keyword evidence="9" id="KW-1185">Reference proteome</keyword>
<sequence>MLGDMGRPCANIDRVLSKCTPINLDLSLKKCNFFQEELLALGHKFSGLNLDIDQNKVVAVLQKPVPRNSKEMQSFLRFSSYYRNHSKTFAHITSRLGASLHQRQILDGEPRIGLICYIFRKEKYLEDRYGETQTYRLFLVLALENLHYYLEGVVFEVYTDFTALKPLLNMKTINRHMLRLQIAIQEYRGNINIIYKEGKIHTNSDGLRRWPLDNVKSNPDYEVEVAAKITIHFMEIDRRKNFKFAE</sequence>
<name>A0A9Q3EH80_9BASI</name>
<evidence type="ECO:0000313" key="9">
    <source>
        <dbReference type="Proteomes" id="UP000765509"/>
    </source>
</evidence>
<keyword evidence="5" id="KW-0378">Hydrolase</keyword>
<dbReference type="Gene3D" id="3.30.70.270">
    <property type="match status" value="1"/>
</dbReference>
<evidence type="ECO:0000256" key="4">
    <source>
        <dbReference type="ARBA" id="ARBA00022759"/>
    </source>
</evidence>
<comment type="caution">
    <text evidence="8">The sequence shown here is derived from an EMBL/GenBank/DDBJ whole genome shotgun (WGS) entry which is preliminary data.</text>
</comment>
<accession>A0A9Q3EH80</accession>
<reference evidence="8" key="1">
    <citation type="submission" date="2021-03" db="EMBL/GenBank/DDBJ databases">
        <title>Draft genome sequence of rust myrtle Austropuccinia psidii MF-1, a brazilian biotype.</title>
        <authorList>
            <person name="Quecine M.C."/>
            <person name="Pachon D.M.R."/>
            <person name="Bonatelli M.L."/>
            <person name="Correr F.H."/>
            <person name="Franceschini L.M."/>
            <person name="Leite T.F."/>
            <person name="Margarido G.R.A."/>
            <person name="Almeida C.A."/>
            <person name="Ferrarezi J.A."/>
            <person name="Labate C.A."/>
        </authorList>
    </citation>
    <scope>NUCLEOTIDE SEQUENCE</scope>
    <source>
        <strain evidence="8">MF-1</strain>
    </source>
</reference>
<evidence type="ECO:0000256" key="3">
    <source>
        <dbReference type="ARBA" id="ARBA00022722"/>
    </source>
</evidence>
<evidence type="ECO:0000256" key="5">
    <source>
        <dbReference type="ARBA" id="ARBA00022801"/>
    </source>
</evidence>